<comment type="similarity">
    <text evidence="1">Belongs to the peptidase M16 family.</text>
</comment>
<dbReference type="Gene3D" id="3.30.830.10">
    <property type="entry name" value="Metalloenzyme, LuxS/M16 peptidase-like"/>
    <property type="match status" value="2"/>
</dbReference>
<organism evidence="4 5">
    <name type="scientific">Imperialibacter roseus</name>
    <dbReference type="NCBI Taxonomy" id="1324217"/>
    <lineage>
        <taxon>Bacteria</taxon>
        <taxon>Pseudomonadati</taxon>
        <taxon>Bacteroidota</taxon>
        <taxon>Cytophagia</taxon>
        <taxon>Cytophagales</taxon>
        <taxon>Flammeovirgaceae</taxon>
        <taxon>Imperialibacter</taxon>
    </lineage>
</organism>
<dbReference type="InterPro" id="IPR011765">
    <property type="entry name" value="Pept_M16_N"/>
</dbReference>
<feature type="domain" description="Peptidase M16 N-terminal" evidence="2">
    <location>
        <begin position="19"/>
        <end position="161"/>
    </location>
</feature>
<feature type="domain" description="Peptidase M16 C-terminal" evidence="3">
    <location>
        <begin position="169"/>
        <end position="343"/>
    </location>
</feature>
<dbReference type="InterPro" id="IPR011249">
    <property type="entry name" value="Metalloenz_LuxS/M16"/>
</dbReference>
<evidence type="ECO:0000259" key="2">
    <source>
        <dbReference type="Pfam" id="PF00675"/>
    </source>
</evidence>
<dbReference type="InterPro" id="IPR050361">
    <property type="entry name" value="MPP/UQCRC_Complex"/>
</dbReference>
<dbReference type="InterPro" id="IPR007863">
    <property type="entry name" value="Peptidase_M16_C"/>
</dbReference>
<dbReference type="RefSeq" id="WP_317488378.1">
    <property type="nucleotide sequence ID" value="NZ_CP136051.1"/>
</dbReference>
<dbReference type="PANTHER" id="PTHR11851">
    <property type="entry name" value="METALLOPROTEASE"/>
    <property type="match status" value="1"/>
</dbReference>
<evidence type="ECO:0000313" key="5">
    <source>
        <dbReference type="Proteomes" id="UP001302349"/>
    </source>
</evidence>
<gene>
    <name evidence="4" type="ORF">RT717_21320</name>
</gene>
<name>A0ABZ0INR2_9BACT</name>
<evidence type="ECO:0000256" key="1">
    <source>
        <dbReference type="ARBA" id="ARBA00007261"/>
    </source>
</evidence>
<keyword evidence="5" id="KW-1185">Reference proteome</keyword>
<evidence type="ECO:0000313" key="4">
    <source>
        <dbReference type="EMBL" id="WOK05620.1"/>
    </source>
</evidence>
<accession>A0ABZ0INR2</accession>
<dbReference type="Pfam" id="PF05193">
    <property type="entry name" value="Peptidase_M16_C"/>
    <property type="match status" value="1"/>
</dbReference>
<dbReference type="EMBL" id="CP136051">
    <property type="protein sequence ID" value="WOK05620.1"/>
    <property type="molecule type" value="Genomic_DNA"/>
</dbReference>
<sequence>MAEFDLITLPNGIRLIHKQVASTKIAHVGIMLDVGSRDESPDQLGIAHFWEHMAFKGTKKRKSFHILNRLDSLGGELNAYTTKEKICFYASVLDLHLEKALELLTDITFNSTFPEKQIEKERNVILEEMSMYKDNPEDAIMDDFDEVVFAKHPLGHNILGTQETVGGFSQSDFKRFLEENLDSERMVVSTVGNFSLKKIERLVRKHLNDSPTFSSSKQRKLFGPYRPSSLSEVKPITQAQCAIGRPAYKIADERRIPFFMLANILGGPGMNSRLNMSLREKYGYVYSIDANYNPYVDTGLFSVFFGTDPRHISRSFQLIKKEFAMLRERKLGEVQFHKAREQLMGQLAMSEENNGSMMLMMAKSLLDMGSVPSLENVFQDIRKITREHIIELANEMLVDDDMSTLVFVPENGKVNH</sequence>
<protein>
    <submittedName>
        <fullName evidence="4">Pitrilysin family protein</fullName>
    </submittedName>
</protein>
<dbReference type="SUPFAM" id="SSF63411">
    <property type="entry name" value="LuxS/MPP-like metallohydrolase"/>
    <property type="match status" value="2"/>
</dbReference>
<evidence type="ECO:0000259" key="3">
    <source>
        <dbReference type="Pfam" id="PF05193"/>
    </source>
</evidence>
<reference evidence="4 5" key="1">
    <citation type="journal article" date="2023" name="Microbiol. Resour. Announc.">
        <title>Complete Genome Sequence of Imperialibacter roseus strain P4T.</title>
        <authorList>
            <person name="Tizabi D.R."/>
            <person name="Bachvaroff T."/>
            <person name="Hill R.T."/>
        </authorList>
    </citation>
    <scope>NUCLEOTIDE SEQUENCE [LARGE SCALE GENOMIC DNA]</scope>
    <source>
        <strain evidence="4 5">P4T</strain>
    </source>
</reference>
<dbReference type="Proteomes" id="UP001302349">
    <property type="component" value="Chromosome"/>
</dbReference>
<dbReference type="Pfam" id="PF00675">
    <property type="entry name" value="Peptidase_M16"/>
    <property type="match status" value="1"/>
</dbReference>
<proteinExistence type="inferred from homology"/>
<dbReference type="PANTHER" id="PTHR11851:SF49">
    <property type="entry name" value="MITOCHONDRIAL-PROCESSING PEPTIDASE SUBUNIT ALPHA"/>
    <property type="match status" value="1"/>
</dbReference>